<keyword evidence="3" id="KW-0966">Cell projection</keyword>
<evidence type="ECO:0000256" key="3">
    <source>
        <dbReference type="RuleBase" id="RU367040"/>
    </source>
</evidence>
<evidence type="ECO:0000313" key="6">
    <source>
        <dbReference type="Proteomes" id="UP000002358"/>
    </source>
</evidence>
<reference evidence="5" key="1">
    <citation type="submission" date="2021-01" db="UniProtKB">
        <authorList>
            <consortium name="EnsemblMetazoa"/>
        </authorList>
    </citation>
    <scope>IDENTIFICATION</scope>
</reference>
<keyword evidence="3" id="KW-0969">Cilium</keyword>
<comment type="subcellular location">
    <subcellularLocation>
        <location evidence="3">Cytoplasm</location>
        <location evidence="3">Cytoskeleton</location>
        <location evidence="3">Cilium axoneme</location>
    </subcellularLocation>
</comment>
<dbReference type="GO" id="GO:0005930">
    <property type="term" value="C:axoneme"/>
    <property type="evidence" value="ECO:0007669"/>
    <property type="project" value="UniProtKB-SubCell"/>
</dbReference>
<dbReference type="GO" id="GO:0005634">
    <property type="term" value="C:nucleus"/>
    <property type="evidence" value="ECO:0007669"/>
    <property type="project" value="TreeGrafter"/>
</dbReference>
<feature type="coiled-coil region" evidence="4">
    <location>
        <begin position="176"/>
        <end position="203"/>
    </location>
</feature>
<dbReference type="GO" id="GO:0060271">
    <property type="term" value="P:cilium assembly"/>
    <property type="evidence" value="ECO:0007669"/>
    <property type="project" value="UniProtKB-UniRule"/>
</dbReference>
<organism evidence="5 6">
    <name type="scientific">Nasonia vitripennis</name>
    <name type="common">Parasitic wasp</name>
    <dbReference type="NCBI Taxonomy" id="7425"/>
    <lineage>
        <taxon>Eukaryota</taxon>
        <taxon>Metazoa</taxon>
        <taxon>Ecdysozoa</taxon>
        <taxon>Arthropoda</taxon>
        <taxon>Hexapoda</taxon>
        <taxon>Insecta</taxon>
        <taxon>Pterygota</taxon>
        <taxon>Neoptera</taxon>
        <taxon>Endopterygota</taxon>
        <taxon>Hymenoptera</taxon>
        <taxon>Apocrita</taxon>
        <taxon>Proctotrupomorpha</taxon>
        <taxon>Chalcidoidea</taxon>
        <taxon>Pteromalidae</taxon>
        <taxon>Pteromalinae</taxon>
        <taxon>Nasonia</taxon>
    </lineage>
</organism>
<dbReference type="GO" id="GO:0015630">
    <property type="term" value="C:microtubule cytoskeleton"/>
    <property type="evidence" value="ECO:0007669"/>
    <property type="project" value="UniProtKB-UniRule"/>
</dbReference>
<protein>
    <recommendedName>
        <fullName evidence="3">Tektin</fullName>
    </recommendedName>
</protein>
<comment type="similarity">
    <text evidence="1 3">Belongs to the tektin family.</text>
</comment>
<dbReference type="PANTHER" id="PTHR19960:SF11">
    <property type="entry name" value="TEKTIN"/>
    <property type="match status" value="1"/>
</dbReference>
<sequence length="507" mass="58938">MYIENHMDVLGLGKRHLKCWNTLGSSSSVPCIKSLMSSSKLNDYSKTRSLAWRPNMGVENVELVPLSSKAISSYTVDPLSSMTTQPLKFPNLVTGLPRNPPYSSQTSALCTRFTPNEWFQKQVKFYNEADSNRYYSERMRSDAVKCIREAESKIQHNQYDTGRRLGERISDVTFWRNEIASELEKQVQEIERLQDCRTTLEKAVHDIQNPLHVAEECLYHREARKGSELVHDEAEKALLREVQNLRSGQNRLEAYLDKCKDQLRNCRISQNQLELDLKNKESALGIDMLCHQISNTSRGLQYYSGIEKYDPCISKPETWAETANRIIQKSQAERTKSCQLRADAETLINRVAQEMWDSWNSSNNALSRRCGELLEAKSKLQQHLHKVQQEIFDVEKNLELLRKAISDKSYALKVAQTRLEARTHRPDMELCRDNAYISLQREIDDIYNQVERMHKSLKDMENQHQRLLRTRNALEHDLALKIDAVYIDKEKVCGLRRAYPVNAMFRF</sequence>
<dbReference type="AlphaFoldDB" id="A0A7M7G9E4"/>
<dbReference type="GeneID" id="100124141"/>
<evidence type="ECO:0000256" key="4">
    <source>
        <dbReference type="SAM" id="Coils"/>
    </source>
</evidence>
<dbReference type="SMR" id="A0A7M7G9E4"/>
<dbReference type="EnsemblMetazoa" id="XM_001607955">
    <property type="protein sequence ID" value="XP_001608005"/>
    <property type="gene ID" value="LOC100124141"/>
</dbReference>
<proteinExistence type="inferred from homology"/>
<feature type="coiled-coil region" evidence="4">
    <location>
        <begin position="443"/>
        <end position="477"/>
    </location>
</feature>
<evidence type="ECO:0000313" key="5">
    <source>
        <dbReference type="EnsemblMetazoa" id="XP_001608005"/>
    </source>
</evidence>
<dbReference type="PRINTS" id="PR00511">
    <property type="entry name" value="TEKTIN"/>
</dbReference>
<dbReference type="InterPro" id="IPR000435">
    <property type="entry name" value="Tektins"/>
</dbReference>
<dbReference type="GO" id="GO:0060294">
    <property type="term" value="P:cilium movement involved in cell motility"/>
    <property type="evidence" value="ECO:0007669"/>
    <property type="project" value="UniProtKB-UniRule"/>
</dbReference>
<dbReference type="Proteomes" id="UP000002358">
    <property type="component" value="Chromosome 5"/>
</dbReference>
<keyword evidence="3" id="KW-0282">Flagellum</keyword>
<evidence type="ECO:0000256" key="1">
    <source>
        <dbReference type="ARBA" id="ARBA00007209"/>
    </source>
</evidence>
<accession>A0A7M7G9E4</accession>
<keyword evidence="6" id="KW-1185">Reference proteome</keyword>
<dbReference type="RefSeq" id="XP_001608005.2">
    <property type="nucleotide sequence ID" value="XM_001607955.5"/>
</dbReference>
<name>A0A7M7G9E4_NASVI</name>
<keyword evidence="4" id="KW-0175">Coiled coil</keyword>
<evidence type="ECO:0000256" key="2">
    <source>
        <dbReference type="ARBA" id="ARBA00022490"/>
    </source>
</evidence>
<dbReference type="InParanoid" id="A0A7M7G9E4"/>
<keyword evidence="2" id="KW-0963">Cytoplasm</keyword>
<dbReference type="Pfam" id="PF03148">
    <property type="entry name" value="Tektin"/>
    <property type="match status" value="1"/>
</dbReference>
<dbReference type="PANTHER" id="PTHR19960">
    <property type="entry name" value="TEKTIN"/>
    <property type="match status" value="1"/>
</dbReference>
<dbReference type="InterPro" id="IPR048256">
    <property type="entry name" value="Tektin-like"/>
</dbReference>
<dbReference type="OrthoDB" id="9886517at2759"/>
<dbReference type="FunCoup" id="A0A7M7G9E4">
    <property type="interactions" value="17"/>
</dbReference>
<dbReference type="KEGG" id="nvi:100124141"/>
<feature type="coiled-coil region" evidence="4">
    <location>
        <begin position="377"/>
        <end position="404"/>
    </location>
</feature>